<gene>
    <name evidence="2" type="ORF">LCGC14_2811750</name>
</gene>
<feature type="region of interest" description="Disordered" evidence="1">
    <location>
        <begin position="88"/>
        <end position="109"/>
    </location>
</feature>
<reference evidence="2" key="1">
    <citation type="journal article" date="2015" name="Nature">
        <title>Complex archaea that bridge the gap between prokaryotes and eukaryotes.</title>
        <authorList>
            <person name="Spang A."/>
            <person name="Saw J.H."/>
            <person name="Jorgensen S.L."/>
            <person name="Zaremba-Niedzwiedzka K."/>
            <person name="Martijn J."/>
            <person name="Lind A.E."/>
            <person name="van Eijk R."/>
            <person name="Schleper C."/>
            <person name="Guy L."/>
            <person name="Ettema T.J."/>
        </authorList>
    </citation>
    <scope>NUCLEOTIDE SEQUENCE</scope>
</reference>
<dbReference type="EMBL" id="LAZR01053048">
    <property type="protein sequence ID" value="KKK81606.1"/>
    <property type="molecule type" value="Genomic_DNA"/>
</dbReference>
<feature type="non-terminal residue" evidence="2">
    <location>
        <position position="109"/>
    </location>
</feature>
<evidence type="ECO:0000256" key="1">
    <source>
        <dbReference type="SAM" id="MobiDB-lite"/>
    </source>
</evidence>
<sequence length="109" mass="12396">MPVFTENDFTTGPRFLEELPVSLSQALRARFASSRLRASGPEIMRKSELNLLEGKIDPLQIDPNLTFSINRDVLEFQEQLHHISAQEANRQGNPFGLQFERPTTQEAVD</sequence>
<comment type="caution">
    <text evidence="2">The sequence shown here is derived from an EMBL/GenBank/DDBJ whole genome shotgun (WGS) entry which is preliminary data.</text>
</comment>
<protein>
    <submittedName>
        <fullName evidence="2">Uncharacterized protein</fullName>
    </submittedName>
</protein>
<accession>A0A0F9BB04</accession>
<proteinExistence type="predicted"/>
<evidence type="ECO:0000313" key="2">
    <source>
        <dbReference type="EMBL" id="KKK81606.1"/>
    </source>
</evidence>
<organism evidence="2">
    <name type="scientific">marine sediment metagenome</name>
    <dbReference type="NCBI Taxonomy" id="412755"/>
    <lineage>
        <taxon>unclassified sequences</taxon>
        <taxon>metagenomes</taxon>
        <taxon>ecological metagenomes</taxon>
    </lineage>
</organism>
<dbReference type="AlphaFoldDB" id="A0A0F9BB04"/>
<name>A0A0F9BB04_9ZZZZ</name>